<accession>A0A0C9Z4W5</accession>
<proteinExistence type="predicted"/>
<sequence length="92" mass="10117">MEVNLALQGMKTHPVPSQPRYFHGKEVGIKAGLKQNAHLNTKHHRVAGSTALWGDMWVAVKGLIGHMRAGQMSRASWKAVFYPLAAHSSPSF</sequence>
<evidence type="ECO:0000313" key="1">
    <source>
        <dbReference type="EMBL" id="KIK24151.1"/>
    </source>
</evidence>
<protein>
    <submittedName>
        <fullName evidence="1">Unplaced genomic scaffold scaffold_35, whole genome shotgun sequence</fullName>
    </submittedName>
</protein>
<keyword evidence="2" id="KW-1185">Reference proteome</keyword>
<reference evidence="2" key="2">
    <citation type="submission" date="2015-01" db="EMBL/GenBank/DDBJ databases">
        <title>Evolutionary Origins and Diversification of the Mycorrhizal Mutualists.</title>
        <authorList>
            <consortium name="DOE Joint Genome Institute"/>
            <consortium name="Mycorrhizal Genomics Consortium"/>
            <person name="Kohler A."/>
            <person name="Kuo A."/>
            <person name="Nagy L.G."/>
            <person name="Floudas D."/>
            <person name="Copeland A."/>
            <person name="Barry K.W."/>
            <person name="Cichocki N."/>
            <person name="Veneault-Fourrey C."/>
            <person name="LaButti K."/>
            <person name="Lindquist E.A."/>
            <person name="Lipzen A."/>
            <person name="Lundell T."/>
            <person name="Morin E."/>
            <person name="Murat C."/>
            <person name="Riley R."/>
            <person name="Ohm R."/>
            <person name="Sun H."/>
            <person name="Tunlid A."/>
            <person name="Henrissat B."/>
            <person name="Grigoriev I.V."/>
            <person name="Hibbett D.S."/>
            <person name="Martin F."/>
        </authorList>
    </citation>
    <scope>NUCLEOTIDE SEQUENCE [LARGE SCALE GENOMIC DNA]</scope>
    <source>
        <strain evidence="2">441</strain>
    </source>
</reference>
<dbReference type="HOGENOM" id="CLU_2414147_0_0_1"/>
<evidence type="ECO:0000313" key="2">
    <source>
        <dbReference type="Proteomes" id="UP000054018"/>
    </source>
</evidence>
<reference evidence="1 2" key="1">
    <citation type="submission" date="2014-04" db="EMBL/GenBank/DDBJ databases">
        <authorList>
            <consortium name="DOE Joint Genome Institute"/>
            <person name="Kuo A."/>
            <person name="Kohler A."/>
            <person name="Costa M.D."/>
            <person name="Nagy L.G."/>
            <person name="Floudas D."/>
            <person name="Copeland A."/>
            <person name="Barry K.W."/>
            <person name="Cichocki N."/>
            <person name="Veneault-Fourrey C."/>
            <person name="LaButti K."/>
            <person name="Lindquist E.A."/>
            <person name="Lipzen A."/>
            <person name="Lundell T."/>
            <person name="Morin E."/>
            <person name="Murat C."/>
            <person name="Sun H."/>
            <person name="Tunlid A."/>
            <person name="Henrissat B."/>
            <person name="Grigoriev I.V."/>
            <person name="Hibbett D.S."/>
            <person name="Martin F."/>
            <person name="Nordberg H.P."/>
            <person name="Cantor M.N."/>
            <person name="Hua S.X."/>
        </authorList>
    </citation>
    <scope>NUCLEOTIDE SEQUENCE [LARGE SCALE GENOMIC DNA]</scope>
    <source>
        <strain evidence="1 2">441</strain>
    </source>
</reference>
<gene>
    <name evidence="1" type="ORF">PISMIDRAFT_99138</name>
</gene>
<organism evidence="1 2">
    <name type="scientific">Pisolithus microcarpus 441</name>
    <dbReference type="NCBI Taxonomy" id="765257"/>
    <lineage>
        <taxon>Eukaryota</taxon>
        <taxon>Fungi</taxon>
        <taxon>Dikarya</taxon>
        <taxon>Basidiomycota</taxon>
        <taxon>Agaricomycotina</taxon>
        <taxon>Agaricomycetes</taxon>
        <taxon>Agaricomycetidae</taxon>
        <taxon>Boletales</taxon>
        <taxon>Sclerodermatineae</taxon>
        <taxon>Pisolithaceae</taxon>
        <taxon>Pisolithus</taxon>
    </lineage>
</organism>
<dbReference type="Proteomes" id="UP000054018">
    <property type="component" value="Unassembled WGS sequence"/>
</dbReference>
<dbReference type="AlphaFoldDB" id="A0A0C9Z4W5"/>
<name>A0A0C9Z4W5_9AGAM</name>
<dbReference type="EMBL" id="KN833719">
    <property type="protein sequence ID" value="KIK24151.1"/>
    <property type="molecule type" value="Genomic_DNA"/>
</dbReference>